<protein>
    <submittedName>
        <fullName evidence="2">Uncharacterized protein</fullName>
    </submittedName>
</protein>
<dbReference type="EMBL" id="CAKOGL010000043">
    <property type="protein sequence ID" value="CAH2108911.1"/>
    <property type="molecule type" value="Genomic_DNA"/>
</dbReference>
<evidence type="ECO:0000256" key="1">
    <source>
        <dbReference type="SAM" id="MobiDB-lite"/>
    </source>
</evidence>
<gene>
    <name evidence="2" type="ORF">EEDITHA_LOCUS22804</name>
</gene>
<reference evidence="2" key="1">
    <citation type="submission" date="2022-03" db="EMBL/GenBank/DDBJ databases">
        <authorList>
            <person name="Tunstrom K."/>
        </authorList>
    </citation>
    <scope>NUCLEOTIDE SEQUENCE</scope>
</reference>
<evidence type="ECO:0000313" key="3">
    <source>
        <dbReference type="Proteomes" id="UP001153954"/>
    </source>
</evidence>
<accession>A0AAU9VFR1</accession>
<evidence type="ECO:0000313" key="2">
    <source>
        <dbReference type="EMBL" id="CAH2108911.1"/>
    </source>
</evidence>
<proteinExistence type="predicted"/>
<feature type="compositionally biased region" description="Polar residues" evidence="1">
    <location>
        <begin position="126"/>
        <end position="135"/>
    </location>
</feature>
<name>A0AAU9VFR1_EUPED</name>
<dbReference type="Proteomes" id="UP001153954">
    <property type="component" value="Unassembled WGS sequence"/>
</dbReference>
<feature type="region of interest" description="Disordered" evidence="1">
    <location>
        <begin position="102"/>
        <end position="135"/>
    </location>
</feature>
<sequence>MAAAANIAVRESYSGIASHLRWFTSAAALVNRENRTEALLDRYDKCPTRLQEVEALYQRFIMHLDDVPLESFPKERRHQVHEDYVQIMDLADEIAKRAREVLASRAGVPPHRAPSRGENSRGPFDTTAQFGPSTF</sequence>
<organism evidence="2 3">
    <name type="scientific">Euphydryas editha</name>
    <name type="common">Edith's checkerspot</name>
    <dbReference type="NCBI Taxonomy" id="104508"/>
    <lineage>
        <taxon>Eukaryota</taxon>
        <taxon>Metazoa</taxon>
        <taxon>Ecdysozoa</taxon>
        <taxon>Arthropoda</taxon>
        <taxon>Hexapoda</taxon>
        <taxon>Insecta</taxon>
        <taxon>Pterygota</taxon>
        <taxon>Neoptera</taxon>
        <taxon>Endopterygota</taxon>
        <taxon>Lepidoptera</taxon>
        <taxon>Glossata</taxon>
        <taxon>Ditrysia</taxon>
        <taxon>Papilionoidea</taxon>
        <taxon>Nymphalidae</taxon>
        <taxon>Nymphalinae</taxon>
        <taxon>Euphydryas</taxon>
    </lineage>
</organism>
<dbReference type="AlphaFoldDB" id="A0AAU9VFR1"/>
<keyword evidence="3" id="KW-1185">Reference proteome</keyword>
<comment type="caution">
    <text evidence="2">The sequence shown here is derived from an EMBL/GenBank/DDBJ whole genome shotgun (WGS) entry which is preliminary data.</text>
</comment>